<dbReference type="Pfam" id="PF05282">
    <property type="entry name" value="AAR2"/>
    <property type="match status" value="1"/>
</dbReference>
<dbReference type="Gene3D" id="1.25.40.550">
    <property type="entry name" value="Aar2, C-terminal domain-like"/>
    <property type="match status" value="1"/>
</dbReference>
<dbReference type="PANTHER" id="PTHR12689">
    <property type="entry name" value="A1 CISTRON SPLICING FACTOR AAR2-RELATED"/>
    <property type="match status" value="1"/>
</dbReference>
<feature type="compositionally biased region" description="Acidic residues" evidence="2">
    <location>
        <begin position="429"/>
        <end position="440"/>
    </location>
</feature>
<accession>A0A1E3PCQ4</accession>
<gene>
    <name evidence="5" type="ORF">NADFUDRAFT_48294</name>
</gene>
<feature type="region of interest" description="Disordered" evidence="2">
    <location>
        <begin position="422"/>
        <end position="446"/>
    </location>
</feature>
<evidence type="ECO:0000259" key="4">
    <source>
        <dbReference type="Pfam" id="PF20981"/>
    </source>
</evidence>
<dbReference type="InterPro" id="IPR038516">
    <property type="entry name" value="AAR2_N_sf"/>
</dbReference>
<dbReference type="STRING" id="857566.A0A1E3PCQ4"/>
<dbReference type="InterPro" id="IPR033648">
    <property type="entry name" value="AAR2_C"/>
</dbReference>
<evidence type="ECO:0008006" key="7">
    <source>
        <dbReference type="Google" id="ProtNLM"/>
    </source>
</evidence>
<dbReference type="EMBL" id="KV454416">
    <property type="protein sequence ID" value="ODQ63070.1"/>
    <property type="molecule type" value="Genomic_DNA"/>
</dbReference>
<dbReference type="Gene3D" id="2.60.34.20">
    <property type="match status" value="1"/>
</dbReference>
<dbReference type="InterPro" id="IPR007946">
    <property type="entry name" value="AAR2"/>
</dbReference>
<dbReference type="CDD" id="cd13777">
    <property type="entry name" value="Aar2_N"/>
    <property type="match status" value="1"/>
</dbReference>
<comment type="similarity">
    <text evidence="1">Belongs to the AAR2 family.</text>
</comment>
<reference evidence="5 6" key="1">
    <citation type="journal article" date="2016" name="Proc. Natl. Acad. Sci. U.S.A.">
        <title>Comparative genomics of biotechnologically important yeasts.</title>
        <authorList>
            <person name="Riley R."/>
            <person name="Haridas S."/>
            <person name="Wolfe K.H."/>
            <person name="Lopes M.R."/>
            <person name="Hittinger C.T."/>
            <person name="Goeker M."/>
            <person name="Salamov A.A."/>
            <person name="Wisecaver J.H."/>
            <person name="Long T.M."/>
            <person name="Calvey C.H."/>
            <person name="Aerts A.L."/>
            <person name="Barry K.W."/>
            <person name="Choi C."/>
            <person name="Clum A."/>
            <person name="Coughlan A.Y."/>
            <person name="Deshpande S."/>
            <person name="Douglass A.P."/>
            <person name="Hanson S.J."/>
            <person name="Klenk H.-P."/>
            <person name="LaButti K.M."/>
            <person name="Lapidus A."/>
            <person name="Lindquist E.A."/>
            <person name="Lipzen A.M."/>
            <person name="Meier-Kolthoff J.P."/>
            <person name="Ohm R.A."/>
            <person name="Otillar R.P."/>
            <person name="Pangilinan J.L."/>
            <person name="Peng Y."/>
            <person name="Rokas A."/>
            <person name="Rosa C.A."/>
            <person name="Scheuner C."/>
            <person name="Sibirny A.A."/>
            <person name="Slot J.C."/>
            <person name="Stielow J.B."/>
            <person name="Sun H."/>
            <person name="Kurtzman C.P."/>
            <person name="Blackwell M."/>
            <person name="Grigoriev I.V."/>
            <person name="Jeffries T.W."/>
        </authorList>
    </citation>
    <scope>NUCLEOTIDE SEQUENCE [LARGE SCALE GENOMIC DNA]</scope>
    <source>
        <strain evidence="5 6">DSM 6958</strain>
    </source>
</reference>
<organism evidence="5 6">
    <name type="scientific">Nadsonia fulvescens var. elongata DSM 6958</name>
    <dbReference type="NCBI Taxonomy" id="857566"/>
    <lineage>
        <taxon>Eukaryota</taxon>
        <taxon>Fungi</taxon>
        <taxon>Dikarya</taxon>
        <taxon>Ascomycota</taxon>
        <taxon>Saccharomycotina</taxon>
        <taxon>Dipodascomycetes</taxon>
        <taxon>Dipodascales</taxon>
        <taxon>Dipodascales incertae sedis</taxon>
        <taxon>Nadsonia</taxon>
    </lineage>
</organism>
<dbReference type="GO" id="GO:0000244">
    <property type="term" value="P:spliceosomal tri-snRNP complex assembly"/>
    <property type="evidence" value="ECO:0007669"/>
    <property type="project" value="TreeGrafter"/>
</dbReference>
<dbReference type="PANTHER" id="PTHR12689:SF4">
    <property type="entry name" value="PROTEIN AAR2 HOMOLOG"/>
    <property type="match status" value="1"/>
</dbReference>
<dbReference type="CDD" id="cd13778">
    <property type="entry name" value="Aar2_C"/>
    <property type="match status" value="1"/>
</dbReference>
<evidence type="ECO:0000256" key="2">
    <source>
        <dbReference type="SAM" id="MobiDB-lite"/>
    </source>
</evidence>
<proteinExistence type="inferred from homology"/>
<evidence type="ECO:0000313" key="6">
    <source>
        <dbReference type="Proteomes" id="UP000095009"/>
    </source>
</evidence>
<feature type="domain" description="AAR2 N-terminal" evidence="4">
    <location>
        <begin position="29"/>
        <end position="164"/>
    </location>
</feature>
<protein>
    <recommendedName>
        <fullName evidence="7">AAR2-domain-containing protein</fullName>
    </recommendedName>
</protein>
<evidence type="ECO:0000259" key="3">
    <source>
        <dbReference type="Pfam" id="PF05282"/>
    </source>
</evidence>
<dbReference type="AlphaFoldDB" id="A0A1E3PCQ4"/>
<evidence type="ECO:0000256" key="1">
    <source>
        <dbReference type="ARBA" id="ARBA00006281"/>
    </source>
</evidence>
<name>A0A1E3PCQ4_9ASCO</name>
<dbReference type="OrthoDB" id="201752at2759"/>
<keyword evidence="6" id="KW-1185">Reference proteome</keyword>
<evidence type="ECO:0000313" key="5">
    <source>
        <dbReference type="EMBL" id="ODQ63070.1"/>
    </source>
</evidence>
<feature type="domain" description="AAR2 C-terminal" evidence="3">
    <location>
        <begin position="239"/>
        <end position="391"/>
    </location>
</feature>
<dbReference type="Proteomes" id="UP000095009">
    <property type="component" value="Unassembled WGS sequence"/>
</dbReference>
<dbReference type="Pfam" id="PF20981">
    <property type="entry name" value="AAR2_1st"/>
    <property type="match status" value="1"/>
</dbReference>
<dbReference type="InterPro" id="IPR033647">
    <property type="entry name" value="Aar2_N"/>
</dbReference>
<sequence>MPLPPLTTIVIHPPPVNTNNDGISSAPHITNTALFGIDLTYFNLTPQFRGIKLVPPGLHFLHYGADDNSPREGIWIYTTGDNNNSKCVTSNPGSGDVIELKYNPKTERYDVTHEQIIIRDEDVWKSYAYMIKYPTTESTSKITSTAWQNLTRDISRKMLESAIPTGHVSSLASSAREKDILKRALLESAQLRAERNDTNLDEDALIAKLSLSDNPTTHSADNSIEGDELNFSNIAMGRQAVLEGAKGAELTQQMFDRSWYFFNILIQTEPKTILAEWRIAFLVMVIFGNFIAIEHWKAILELFLKSEYILTQEAHIQATNGDGIKKERHCDILTLYSDFIDTFTLQLTTAPSELITEIVTEEYFVRHVRHFTRALFANDYHSGFDSTLVDKSHSQTVKLLREKWSNKVIPVVQKVLRVDLTPTTKGQDNSDDSGEDYNSDENDHYD</sequence>
<dbReference type="InterPro" id="IPR038514">
    <property type="entry name" value="AAR2_C_sf"/>
</dbReference>